<dbReference type="InterPro" id="IPR016039">
    <property type="entry name" value="Thiolase-like"/>
</dbReference>
<dbReference type="SUPFAM" id="SSF53901">
    <property type="entry name" value="Thiolase-like"/>
    <property type="match status" value="2"/>
</dbReference>
<dbReference type="InterPro" id="IPR018201">
    <property type="entry name" value="Ketoacyl_synth_AS"/>
</dbReference>
<proteinExistence type="inferred from homology"/>
<dbReference type="RefSeq" id="WP_189645315.1">
    <property type="nucleotide sequence ID" value="NZ_BMRC01000001.1"/>
</dbReference>
<organism evidence="5 6">
    <name type="scientific">Nonomuraea spiralis</name>
    <dbReference type="NCBI Taxonomy" id="46182"/>
    <lineage>
        <taxon>Bacteria</taxon>
        <taxon>Bacillati</taxon>
        <taxon>Actinomycetota</taxon>
        <taxon>Actinomycetes</taxon>
        <taxon>Streptosporangiales</taxon>
        <taxon>Streptosporangiaceae</taxon>
        <taxon>Nonomuraea</taxon>
    </lineage>
</organism>
<dbReference type="InterPro" id="IPR014030">
    <property type="entry name" value="Ketoacyl_synth_N"/>
</dbReference>
<dbReference type="EMBL" id="JBHMEI010000001">
    <property type="protein sequence ID" value="MFB9199590.1"/>
    <property type="molecule type" value="Genomic_DNA"/>
</dbReference>
<reference evidence="5 6" key="1">
    <citation type="submission" date="2024-09" db="EMBL/GenBank/DDBJ databases">
        <authorList>
            <person name="Sun Q."/>
            <person name="Mori K."/>
        </authorList>
    </citation>
    <scope>NUCLEOTIDE SEQUENCE [LARGE SCALE GENOMIC DNA]</scope>
    <source>
        <strain evidence="5 6">CCM 3426</strain>
    </source>
</reference>
<comment type="similarity">
    <text evidence="1 3">Belongs to the thiolase-like superfamily. Beta-ketoacyl-ACP synthases family.</text>
</comment>
<dbReference type="Pfam" id="PF02801">
    <property type="entry name" value="Ketoacyl-synt_C"/>
    <property type="match status" value="1"/>
</dbReference>
<dbReference type="Proteomes" id="UP001589647">
    <property type="component" value="Unassembled WGS sequence"/>
</dbReference>
<dbReference type="PROSITE" id="PS00606">
    <property type="entry name" value="KS3_1"/>
    <property type="match status" value="1"/>
</dbReference>
<protein>
    <submittedName>
        <fullName evidence="5">Beta-ketoacyl-[acyl-carrier-protein] synthase family protein</fullName>
    </submittedName>
</protein>
<keyword evidence="6" id="KW-1185">Reference proteome</keyword>
<dbReference type="InterPro" id="IPR020841">
    <property type="entry name" value="PKS_Beta-ketoAc_synthase_dom"/>
</dbReference>
<dbReference type="PROSITE" id="PS52004">
    <property type="entry name" value="KS3_2"/>
    <property type="match status" value="1"/>
</dbReference>
<evidence type="ECO:0000256" key="2">
    <source>
        <dbReference type="ARBA" id="ARBA00022679"/>
    </source>
</evidence>
<keyword evidence="2 3" id="KW-0808">Transferase</keyword>
<dbReference type="Gene3D" id="3.40.47.10">
    <property type="match status" value="1"/>
</dbReference>
<evidence type="ECO:0000313" key="5">
    <source>
        <dbReference type="EMBL" id="MFB9199590.1"/>
    </source>
</evidence>
<dbReference type="PANTHER" id="PTHR11712:SF347">
    <property type="entry name" value="BETA KETOACYL-ACYL CARRIER PROTEIN SYNTHASE"/>
    <property type="match status" value="1"/>
</dbReference>
<dbReference type="NCBIfam" id="NF005589">
    <property type="entry name" value="PRK07314.1"/>
    <property type="match status" value="1"/>
</dbReference>
<dbReference type="Pfam" id="PF00109">
    <property type="entry name" value="ketoacyl-synt"/>
    <property type="match status" value="1"/>
</dbReference>
<sequence>MRTRVAVTGVGLRTPAGSGPKELWNALLGGRSTARAITSFDVSALPVRFACQIHDLDVSAYLTVKQARRLDRASLLAVCAAGDALADAGHPEVPAERRAVVAGSSFCGTETYESTLLGADGPGGLKASPLFIPKIMPNAGAAAVGMRYGVRGPSMAVSTACASGAHAIGEGVRLIRDGSADLVLAGAGDANITPGMLHGFSRCRALSARNDDPAAACRPFDAGRDGFVLAEGAAFLVLERLDDAVRRGARVHAELSGYGRTCDAHDLTAPAPEGEGARRCMEAALGDAGLSPADIVHVNAHGTGTELNDLTEAQAIRSVFGPAAVPVSSTKGVTGHAIGASGAIEAVACVLAIAECTAPPTANLDRLDPRCDVDAAAVPRPIARGPVLSNSFGFGGHNATLILSPPP</sequence>
<evidence type="ECO:0000256" key="1">
    <source>
        <dbReference type="ARBA" id="ARBA00008467"/>
    </source>
</evidence>
<evidence type="ECO:0000259" key="4">
    <source>
        <dbReference type="PROSITE" id="PS52004"/>
    </source>
</evidence>
<name>A0ABV5I4X6_9ACTN</name>
<dbReference type="PANTHER" id="PTHR11712">
    <property type="entry name" value="POLYKETIDE SYNTHASE-RELATED"/>
    <property type="match status" value="1"/>
</dbReference>
<accession>A0ABV5I4X6</accession>
<dbReference type="InterPro" id="IPR014031">
    <property type="entry name" value="Ketoacyl_synth_C"/>
</dbReference>
<dbReference type="CDD" id="cd00834">
    <property type="entry name" value="KAS_I_II"/>
    <property type="match status" value="1"/>
</dbReference>
<dbReference type="InterPro" id="IPR000794">
    <property type="entry name" value="Beta-ketoacyl_synthase"/>
</dbReference>
<evidence type="ECO:0000256" key="3">
    <source>
        <dbReference type="RuleBase" id="RU003694"/>
    </source>
</evidence>
<gene>
    <name evidence="5" type="ORF">ACFFV7_00185</name>
</gene>
<dbReference type="SMART" id="SM00825">
    <property type="entry name" value="PKS_KS"/>
    <property type="match status" value="1"/>
</dbReference>
<feature type="domain" description="Ketosynthase family 3 (KS3)" evidence="4">
    <location>
        <begin position="2"/>
        <end position="405"/>
    </location>
</feature>
<evidence type="ECO:0000313" key="6">
    <source>
        <dbReference type="Proteomes" id="UP001589647"/>
    </source>
</evidence>
<comment type="caution">
    <text evidence="5">The sequence shown here is derived from an EMBL/GenBank/DDBJ whole genome shotgun (WGS) entry which is preliminary data.</text>
</comment>